<feature type="domain" description="LysM" evidence="6">
    <location>
        <begin position="182"/>
        <end position="225"/>
    </location>
</feature>
<dbReference type="SMART" id="SM00047">
    <property type="entry name" value="LYZ2"/>
    <property type="match status" value="1"/>
</dbReference>
<protein>
    <recommendedName>
        <fullName evidence="4">Peptidoglycan hydrolase</fullName>
    </recommendedName>
</protein>
<dbReference type="Pfam" id="PF01476">
    <property type="entry name" value="LysM"/>
    <property type="match status" value="1"/>
</dbReference>
<feature type="signal peptide" evidence="5">
    <location>
        <begin position="1"/>
        <end position="21"/>
    </location>
</feature>
<keyword evidence="2" id="KW-0081">Bacteriolytic enzyme</keyword>
<dbReference type="PANTHER" id="PTHR33308">
    <property type="entry name" value="PEPTIDOGLYCAN HYDROLASE FLGJ"/>
    <property type="match status" value="1"/>
</dbReference>
<dbReference type="PROSITE" id="PS51782">
    <property type="entry name" value="LYSM"/>
    <property type="match status" value="1"/>
</dbReference>
<keyword evidence="5" id="KW-0732">Signal</keyword>
<dbReference type="InterPro" id="IPR051056">
    <property type="entry name" value="Glycosyl_Hydrolase_73"/>
</dbReference>
<dbReference type="SUPFAM" id="SSF54106">
    <property type="entry name" value="LysM domain"/>
    <property type="match status" value="1"/>
</dbReference>
<keyword evidence="3" id="KW-0378">Hydrolase</keyword>
<name>A0AAJ5W774_9SPHI</name>
<dbReference type="Gene3D" id="3.10.350.10">
    <property type="entry name" value="LysM domain"/>
    <property type="match status" value="1"/>
</dbReference>
<organism evidence="7 8">
    <name type="scientific">Candidatus Pedobacter colombiensis</name>
    <dbReference type="NCBI Taxonomy" id="3121371"/>
    <lineage>
        <taxon>Bacteria</taxon>
        <taxon>Pseudomonadati</taxon>
        <taxon>Bacteroidota</taxon>
        <taxon>Sphingobacteriia</taxon>
        <taxon>Sphingobacteriales</taxon>
        <taxon>Sphingobacteriaceae</taxon>
        <taxon>Pedobacter</taxon>
    </lineage>
</organism>
<evidence type="ECO:0000259" key="6">
    <source>
        <dbReference type="PROSITE" id="PS51782"/>
    </source>
</evidence>
<dbReference type="InterPro" id="IPR018392">
    <property type="entry name" value="LysM"/>
</dbReference>
<dbReference type="Gene3D" id="1.10.530.10">
    <property type="match status" value="1"/>
</dbReference>
<accession>A0AAJ5W774</accession>
<dbReference type="PANTHER" id="PTHR33308:SF9">
    <property type="entry name" value="PEPTIDOGLYCAN HYDROLASE FLGJ"/>
    <property type="match status" value="1"/>
</dbReference>
<evidence type="ECO:0000256" key="5">
    <source>
        <dbReference type="SAM" id="SignalP"/>
    </source>
</evidence>
<dbReference type="EMBL" id="CP119313">
    <property type="protein sequence ID" value="WEK19386.1"/>
    <property type="molecule type" value="Genomic_DNA"/>
</dbReference>
<sequence length="225" mass="25906">MIKKALYFWLFLTCFTFSANAQTIEDYIHTYAEHAQELMRQHKIPASIILAVAIHESAAGTSKIARYLNNHFGIKGTNSNTEIRSSYRDYPTVNESYDHFLEFLKSRGSFSGLFDKYDQYDYKNWARGIQRGGYARSRIWASQIIGIIKKNDLEQYDERPDDYVEPVTVKVARSGKRKSTSRTYTVKRGDNLHNIAKARRTTPAVIMKKNGLKSHAIKPGQKLKL</sequence>
<reference evidence="7" key="1">
    <citation type="submission" date="2023-03" db="EMBL/GenBank/DDBJ databases">
        <title>Andean soil-derived lignocellulolytic bacterial consortium as a source of novel taxa and putative plastic-active enzymes.</title>
        <authorList>
            <person name="Diaz-Garcia L."/>
            <person name="Chuvochina M."/>
            <person name="Feuerriegel G."/>
            <person name="Bunk B."/>
            <person name="Sproer C."/>
            <person name="Streit W.R."/>
            <person name="Rodriguez L.M."/>
            <person name="Overmann J."/>
            <person name="Jimenez D.J."/>
        </authorList>
    </citation>
    <scope>NUCLEOTIDE SEQUENCE</scope>
    <source>
        <strain evidence="7">MAG 3858</strain>
    </source>
</reference>
<dbReference type="InterPro" id="IPR036779">
    <property type="entry name" value="LysM_dom_sf"/>
</dbReference>
<dbReference type="Pfam" id="PF01832">
    <property type="entry name" value="Glucosaminidase"/>
    <property type="match status" value="1"/>
</dbReference>
<dbReference type="SMART" id="SM00257">
    <property type="entry name" value="LysM"/>
    <property type="match status" value="1"/>
</dbReference>
<dbReference type="CDD" id="cd00118">
    <property type="entry name" value="LysM"/>
    <property type="match status" value="1"/>
</dbReference>
<proteinExistence type="predicted"/>
<dbReference type="GO" id="GO:0031640">
    <property type="term" value="P:killing of cells of another organism"/>
    <property type="evidence" value="ECO:0007669"/>
    <property type="project" value="UniProtKB-KW"/>
</dbReference>
<evidence type="ECO:0000313" key="8">
    <source>
        <dbReference type="Proteomes" id="UP001214530"/>
    </source>
</evidence>
<evidence type="ECO:0000256" key="4">
    <source>
        <dbReference type="ARBA" id="ARBA00032108"/>
    </source>
</evidence>
<dbReference type="Proteomes" id="UP001214530">
    <property type="component" value="Chromosome"/>
</dbReference>
<feature type="chain" id="PRO_5042483541" description="Peptidoglycan hydrolase" evidence="5">
    <location>
        <begin position="22"/>
        <end position="225"/>
    </location>
</feature>
<dbReference type="AlphaFoldDB" id="A0AAJ5W774"/>
<gene>
    <name evidence="7" type="ORF">P0Y49_21665</name>
</gene>
<evidence type="ECO:0000256" key="1">
    <source>
        <dbReference type="ARBA" id="ARBA00022529"/>
    </source>
</evidence>
<dbReference type="InterPro" id="IPR002901">
    <property type="entry name" value="MGlyc_endo_b_GlcNAc-like_dom"/>
</dbReference>
<evidence type="ECO:0000313" key="7">
    <source>
        <dbReference type="EMBL" id="WEK19386.1"/>
    </source>
</evidence>
<evidence type="ECO:0000256" key="3">
    <source>
        <dbReference type="ARBA" id="ARBA00022801"/>
    </source>
</evidence>
<keyword evidence="1" id="KW-0929">Antimicrobial</keyword>
<dbReference type="GO" id="GO:0004040">
    <property type="term" value="F:amidase activity"/>
    <property type="evidence" value="ECO:0007669"/>
    <property type="project" value="InterPro"/>
</dbReference>
<evidence type="ECO:0000256" key="2">
    <source>
        <dbReference type="ARBA" id="ARBA00022638"/>
    </source>
</evidence>
<dbReference type="GO" id="GO:0042742">
    <property type="term" value="P:defense response to bacterium"/>
    <property type="evidence" value="ECO:0007669"/>
    <property type="project" value="UniProtKB-KW"/>
</dbReference>